<keyword evidence="3" id="KW-1185">Reference proteome</keyword>
<organism evidence="2 3">
    <name type="scientific">Lasius platythorax</name>
    <dbReference type="NCBI Taxonomy" id="488582"/>
    <lineage>
        <taxon>Eukaryota</taxon>
        <taxon>Metazoa</taxon>
        <taxon>Ecdysozoa</taxon>
        <taxon>Arthropoda</taxon>
        <taxon>Hexapoda</taxon>
        <taxon>Insecta</taxon>
        <taxon>Pterygota</taxon>
        <taxon>Neoptera</taxon>
        <taxon>Endopterygota</taxon>
        <taxon>Hymenoptera</taxon>
        <taxon>Apocrita</taxon>
        <taxon>Aculeata</taxon>
        <taxon>Formicoidea</taxon>
        <taxon>Formicidae</taxon>
        <taxon>Formicinae</taxon>
        <taxon>Lasius</taxon>
        <taxon>Lasius</taxon>
    </lineage>
</organism>
<dbReference type="Proteomes" id="UP001497644">
    <property type="component" value="Chromosome 8"/>
</dbReference>
<accession>A0AAV2P696</accession>
<feature type="compositionally biased region" description="Polar residues" evidence="1">
    <location>
        <begin position="76"/>
        <end position="87"/>
    </location>
</feature>
<evidence type="ECO:0000313" key="3">
    <source>
        <dbReference type="Proteomes" id="UP001497644"/>
    </source>
</evidence>
<evidence type="ECO:0000313" key="2">
    <source>
        <dbReference type="EMBL" id="CAL1688118.1"/>
    </source>
</evidence>
<feature type="region of interest" description="Disordered" evidence="1">
    <location>
        <begin position="67"/>
        <end position="95"/>
    </location>
</feature>
<sequence length="119" mass="13324">MDPIRAVQCRLKFRSESSKSRVRLQSGSGRPAITSLFYKFRSLFTMIVKSGGHSEESIIAEIKSVERVQSDDRGGSRNQTRCPFMTSNDDDRAKSSWPLDFIQSAANPRNGSHGQFPPT</sequence>
<reference evidence="2" key="1">
    <citation type="submission" date="2024-04" db="EMBL/GenBank/DDBJ databases">
        <authorList>
            <consortium name="Molecular Ecology Group"/>
        </authorList>
    </citation>
    <scope>NUCLEOTIDE SEQUENCE</scope>
</reference>
<proteinExistence type="predicted"/>
<dbReference type="EMBL" id="OZ034831">
    <property type="protein sequence ID" value="CAL1688118.1"/>
    <property type="molecule type" value="Genomic_DNA"/>
</dbReference>
<evidence type="ECO:0000256" key="1">
    <source>
        <dbReference type="SAM" id="MobiDB-lite"/>
    </source>
</evidence>
<gene>
    <name evidence="2" type="ORF">LPLAT_LOCUS13246</name>
</gene>
<name>A0AAV2P696_9HYME</name>
<protein>
    <submittedName>
        <fullName evidence="2">Uncharacterized protein</fullName>
    </submittedName>
</protein>
<dbReference type="AlphaFoldDB" id="A0AAV2P696"/>